<dbReference type="PANTHER" id="PTHR43130:SF3">
    <property type="entry name" value="HTH-TYPE TRANSCRIPTIONAL REGULATOR RV1931C"/>
    <property type="match status" value="1"/>
</dbReference>
<keyword evidence="1" id="KW-0805">Transcription regulation</keyword>
<dbReference type="EMBL" id="JAHESF010000035">
    <property type="protein sequence ID" value="MBT1700118.1"/>
    <property type="molecule type" value="Genomic_DNA"/>
</dbReference>
<accession>A0AAP2GQG3</accession>
<dbReference type="InterPro" id="IPR009057">
    <property type="entry name" value="Homeodomain-like_sf"/>
</dbReference>
<feature type="domain" description="HTH araC/xylS-type" evidence="4">
    <location>
        <begin position="221"/>
        <end position="319"/>
    </location>
</feature>
<keyword evidence="2" id="KW-0238">DNA-binding</keyword>
<reference evidence="5 6" key="1">
    <citation type="submission" date="2021-05" db="EMBL/GenBank/DDBJ databases">
        <title>A Polyphasic approach of four new species of the genus Ohtaekwangia: Ohtaekwangia histidinii sp. nov., Ohtaekwangia cretensis sp. nov., Ohtaekwangia indiensis sp. nov., Ohtaekwangia reichenbachii sp. nov. from diverse environment.</title>
        <authorList>
            <person name="Octaviana S."/>
        </authorList>
    </citation>
    <scope>NUCLEOTIDE SEQUENCE [LARGE SCALE GENOMIC DNA]</scope>
    <source>
        <strain evidence="5 6">PWU4</strain>
    </source>
</reference>
<evidence type="ECO:0000259" key="4">
    <source>
        <dbReference type="PROSITE" id="PS01124"/>
    </source>
</evidence>
<keyword evidence="6" id="KW-1185">Reference proteome</keyword>
<dbReference type="PANTHER" id="PTHR43130">
    <property type="entry name" value="ARAC-FAMILY TRANSCRIPTIONAL REGULATOR"/>
    <property type="match status" value="1"/>
</dbReference>
<dbReference type="AlphaFoldDB" id="A0AAP2GQG3"/>
<evidence type="ECO:0000313" key="5">
    <source>
        <dbReference type="EMBL" id="MBT1700118.1"/>
    </source>
</evidence>
<dbReference type="GO" id="GO:0043565">
    <property type="term" value="F:sequence-specific DNA binding"/>
    <property type="evidence" value="ECO:0007669"/>
    <property type="project" value="InterPro"/>
</dbReference>
<dbReference type="PRINTS" id="PR00032">
    <property type="entry name" value="HTHARAC"/>
</dbReference>
<dbReference type="SUPFAM" id="SSF52317">
    <property type="entry name" value="Class I glutamine amidotransferase-like"/>
    <property type="match status" value="1"/>
</dbReference>
<dbReference type="SUPFAM" id="SSF46689">
    <property type="entry name" value="Homeodomain-like"/>
    <property type="match status" value="2"/>
</dbReference>
<protein>
    <submittedName>
        <fullName evidence="5">Helix-turn-helix domain-containing protein</fullName>
    </submittedName>
</protein>
<dbReference type="CDD" id="cd03138">
    <property type="entry name" value="GATase1_AraC_2"/>
    <property type="match status" value="1"/>
</dbReference>
<comment type="caution">
    <text evidence="5">The sequence shown here is derived from an EMBL/GenBank/DDBJ whole genome shotgun (WGS) entry which is preliminary data.</text>
</comment>
<evidence type="ECO:0000256" key="1">
    <source>
        <dbReference type="ARBA" id="ARBA00023015"/>
    </source>
</evidence>
<name>A0AAP2GQG3_9BACT</name>
<keyword evidence="3" id="KW-0804">Transcription</keyword>
<dbReference type="Pfam" id="PF01965">
    <property type="entry name" value="DJ-1_PfpI"/>
    <property type="match status" value="1"/>
</dbReference>
<dbReference type="SMART" id="SM00342">
    <property type="entry name" value="HTH_ARAC"/>
    <property type="match status" value="1"/>
</dbReference>
<evidence type="ECO:0000256" key="2">
    <source>
        <dbReference type="ARBA" id="ARBA00023125"/>
    </source>
</evidence>
<dbReference type="InterPro" id="IPR020449">
    <property type="entry name" value="Tscrpt_reg_AraC-type_HTH"/>
</dbReference>
<gene>
    <name evidence="5" type="ORF">KK083_24735</name>
</gene>
<organism evidence="5 6">
    <name type="scientific">Chryseosolibacter histidini</name>
    <dbReference type="NCBI Taxonomy" id="2782349"/>
    <lineage>
        <taxon>Bacteria</taxon>
        <taxon>Pseudomonadati</taxon>
        <taxon>Bacteroidota</taxon>
        <taxon>Cytophagia</taxon>
        <taxon>Cytophagales</taxon>
        <taxon>Chryseotaleaceae</taxon>
        <taxon>Chryseosolibacter</taxon>
    </lineage>
</organism>
<dbReference type="RefSeq" id="WP_254168496.1">
    <property type="nucleotide sequence ID" value="NZ_JAHESF010000035.1"/>
</dbReference>
<evidence type="ECO:0000313" key="6">
    <source>
        <dbReference type="Proteomes" id="UP001319200"/>
    </source>
</evidence>
<proteinExistence type="predicted"/>
<sequence>MKHISIIVPLGQSSLVNIEGSLQILSETNVLRAAKGEDPLFHIQLVGLTRHVPQRNGLFTIVPDALIQDVKKTDLIIIPSLQGNQPNAAEMNKEFIPWIRHQYEQGAEIASLCIGAFFLAATGLLNGKPCTTHWLLADEFRRTYPEAKLMPSEIITDEDGLYTSGGAFSYLNLLVYLIEKYAGRDMAIKIAKSFVIDIDKVSQSPFIIFEGQKDHTDEEIKMAQEFIERNYLEKITIDQLADKFAISRRNFERRFQKSTNNTVNEYVQRVKVEAAKRKLESSRKNVSEVMYEVGYTDTKTFRDVFKKITGLTPVEYRNKYNKQEVMG</sequence>
<dbReference type="Gene3D" id="3.40.50.880">
    <property type="match status" value="1"/>
</dbReference>
<dbReference type="PROSITE" id="PS01124">
    <property type="entry name" value="HTH_ARAC_FAMILY_2"/>
    <property type="match status" value="1"/>
</dbReference>
<dbReference type="GO" id="GO:0003700">
    <property type="term" value="F:DNA-binding transcription factor activity"/>
    <property type="evidence" value="ECO:0007669"/>
    <property type="project" value="InterPro"/>
</dbReference>
<dbReference type="Pfam" id="PF12833">
    <property type="entry name" value="HTH_18"/>
    <property type="match status" value="1"/>
</dbReference>
<dbReference type="InterPro" id="IPR018060">
    <property type="entry name" value="HTH_AraC"/>
</dbReference>
<dbReference type="InterPro" id="IPR029062">
    <property type="entry name" value="Class_I_gatase-like"/>
</dbReference>
<dbReference type="InterPro" id="IPR052158">
    <property type="entry name" value="INH-QAR"/>
</dbReference>
<dbReference type="InterPro" id="IPR002818">
    <property type="entry name" value="DJ-1/PfpI"/>
</dbReference>
<evidence type="ECO:0000256" key="3">
    <source>
        <dbReference type="ARBA" id="ARBA00023163"/>
    </source>
</evidence>
<dbReference type="Gene3D" id="1.10.10.60">
    <property type="entry name" value="Homeodomain-like"/>
    <property type="match status" value="2"/>
</dbReference>
<dbReference type="Proteomes" id="UP001319200">
    <property type="component" value="Unassembled WGS sequence"/>
</dbReference>